<sequence length="88" mass="9370">MESTGVMSASTIAMLYFGKIGRRGARWAMTLKAMNLLVVATQSPPLRAGPVTLAPNCTLCLVLEPSSVRYIYNIAGQQKETASSGSAY</sequence>
<keyword evidence="2" id="KW-1185">Reference proteome</keyword>
<organism evidence="1 2">
    <name type="scientific">Exidia glandulosa HHB12029</name>
    <dbReference type="NCBI Taxonomy" id="1314781"/>
    <lineage>
        <taxon>Eukaryota</taxon>
        <taxon>Fungi</taxon>
        <taxon>Dikarya</taxon>
        <taxon>Basidiomycota</taxon>
        <taxon>Agaricomycotina</taxon>
        <taxon>Agaricomycetes</taxon>
        <taxon>Auriculariales</taxon>
        <taxon>Exidiaceae</taxon>
        <taxon>Exidia</taxon>
    </lineage>
</organism>
<protein>
    <submittedName>
        <fullName evidence="1">Uncharacterized protein</fullName>
    </submittedName>
</protein>
<reference evidence="1 2" key="1">
    <citation type="journal article" date="2016" name="Mol. Biol. Evol.">
        <title>Comparative Genomics of Early-Diverging Mushroom-Forming Fungi Provides Insights into the Origins of Lignocellulose Decay Capabilities.</title>
        <authorList>
            <person name="Nagy L.G."/>
            <person name="Riley R."/>
            <person name="Tritt A."/>
            <person name="Adam C."/>
            <person name="Daum C."/>
            <person name="Floudas D."/>
            <person name="Sun H."/>
            <person name="Yadav J.S."/>
            <person name="Pangilinan J."/>
            <person name="Larsson K.H."/>
            <person name="Matsuura K."/>
            <person name="Barry K."/>
            <person name="Labutti K."/>
            <person name="Kuo R."/>
            <person name="Ohm R.A."/>
            <person name="Bhattacharya S.S."/>
            <person name="Shirouzu T."/>
            <person name="Yoshinaga Y."/>
            <person name="Martin F.M."/>
            <person name="Grigoriev I.V."/>
            <person name="Hibbett D.S."/>
        </authorList>
    </citation>
    <scope>NUCLEOTIDE SEQUENCE [LARGE SCALE GENOMIC DNA]</scope>
    <source>
        <strain evidence="1 2">HHB12029</strain>
    </source>
</reference>
<gene>
    <name evidence="1" type="ORF">EXIGLDRAFT_504729</name>
</gene>
<dbReference type="EMBL" id="KV425970">
    <property type="protein sequence ID" value="KZV94558.1"/>
    <property type="molecule type" value="Genomic_DNA"/>
</dbReference>
<evidence type="ECO:0000313" key="1">
    <source>
        <dbReference type="EMBL" id="KZV94558.1"/>
    </source>
</evidence>
<evidence type="ECO:0000313" key="2">
    <source>
        <dbReference type="Proteomes" id="UP000077266"/>
    </source>
</evidence>
<accession>A0A165JA89</accession>
<dbReference type="AlphaFoldDB" id="A0A165JA89"/>
<dbReference type="InParanoid" id="A0A165JA89"/>
<dbReference type="Proteomes" id="UP000077266">
    <property type="component" value="Unassembled WGS sequence"/>
</dbReference>
<proteinExistence type="predicted"/>
<name>A0A165JA89_EXIGL</name>